<dbReference type="PATRIC" id="fig|1331206.3.peg.3133"/>
<evidence type="ECO:0000313" key="2">
    <source>
        <dbReference type="Proteomes" id="UP000026682"/>
    </source>
</evidence>
<name>A0A158M2J3_9BORD</name>
<evidence type="ECO:0000313" key="1">
    <source>
        <dbReference type="EMBL" id="KAK87773.1"/>
    </source>
</evidence>
<dbReference type="RefSeq" id="WP_005013959.1">
    <property type="nucleotide sequence ID" value="NZ_JFZZ01000130.1"/>
</dbReference>
<dbReference type="EMBL" id="JFZZ01000130">
    <property type="protein sequence ID" value="KAK87773.1"/>
    <property type="molecule type" value="Genomic_DNA"/>
</dbReference>
<protein>
    <submittedName>
        <fullName evidence="1">Putative N-acetyltransferase YedL</fullName>
    </submittedName>
</protein>
<dbReference type="STRING" id="35814.BBB42_09645"/>
<dbReference type="GeneID" id="93119909"/>
<sequence>MPNPSASPPLNHTELLRDTQQIMDILKEVIHPGNAAQARDGQGRSWPIKLLGTDWQAGLIFWRPHDPQQATVMPGGAPFMSGSLTVEILISVGDGSHLQFEAGRPTILNFSDASVGMVSEFPALLRRETPLDRPA</sequence>
<gene>
    <name evidence="1" type="ORF">L497_1251</name>
</gene>
<proteinExistence type="predicted"/>
<comment type="caution">
    <text evidence="1">The sequence shown here is derived from an EMBL/GenBank/DDBJ whole genome shotgun (WGS) entry which is preliminary data.</text>
</comment>
<reference evidence="1 2" key="1">
    <citation type="submission" date="2014-03" db="EMBL/GenBank/DDBJ databases">
        <title>Genome sequence of Bordetella holmseii.</title>
        <authorList>
            <person name="Harvill E."/>
            <person name="Goodfield L.L."/>
            <person name="Ivanov Y."/>
            <person name="Meyer J.A."/>
            <person name="Newth C."/>
            <person name="Cassiday P."/>
            <person name="Tondella M.L."/>
            <person name="Liao P."/>
            <person name="Zimmerman J."/>
            <person name="Meert K."/>
            <person name="Wessel D."/>
            <person name="Berger J."/>
            <person name="Dean J.M."/>
            <person name="Holubkov R."/>
            <person name="Burr J."/>
            <person name="Liu T."/>
            <person name="Brinkac L.M."/>
            <person name="Sanka R."/>
            <person name="Kim M."/>
            <person name="Losada L."/>
        </authorList>
    </citation>
    <scope>NUCLEOTIDE SEQUENCE [LARGE SCALE GENOMIC DNA]</scope>
    <source>
        <strain evidence="1 2">CDC-H585-BH</strain>
    </source>
</reference>
<keyword evidence="1" id="KW-0808">Transferase</keyword>
<dbReference type="Proteomes" id="UP000026682">
    <property type="component" value="Unassembled WGS sequence"/>
</dbReference>
<accession>A0A158M2J3</accession>
<organism evidence="1 2">
    <name type="scientific">Bordetella holmesii CDC-H585-BH</name>
    <dbReference type="NCBI Taxonomy" id="1331206"/>
    <lineage>
        <taxon>Bacteria</taxon>
        <taxon>Pseudomonadati</taxon>
        <taxon>Pseudomonadota</taxon>
        <taxon>Betaproteobacteria</taxon>
        <taxon>Burkholderiales</taxon>
        <taxon>Alcaligenaceae</taxon>
        <taxon>Bordetella</taxon>
    </lineage>
</organism>
<dbReference type="GO" id="GO:0016740">
    <property type="term" value="F:transferase activity"/>
    <property type="evidence" value="ECO:0007669"/>
    <property type="project" value="UniProtKB-KW"/>
</dbReference>
<dbReference type="AlphaFoldDB" id="A0A158M2J3"/>